<dbReference type="InterPro" id="IPR001466">
    <property type="entry name" value="Beta-lactam-related"/>
</dbReference>
<feature type="signal peptide" evidence="2">
    <location>
        <begin position="1"/>
        <end position="21"/>
    </location>
</feature>
<feature type="domain" description="Beta-lactamase-related" evidence="3">
    <location>
        <begin position="71"/>
        <end position="400"/>
    </location>
</feature>
<dbReference type="RefSeq" id="WP_316732377.1">
    <property type="nucleotide sequence ID" value="NZ_JARAKF010000001.1"/>
</dbReference>
<organism evidence="4 5">
    <name type="scientific">Streptomyces mirabilis</name>
    <dbReference type="NCBI Taxonomy" id="68239"/>
    <lineage>
        <taxon>Bacteria</taxon>
        <taxon>Bacillati</taxon>
        <taxon>Actinomycetota</taxon>
        <taxon>Actinomycetes</taxon>
        <taxon>Kitasatosporales</taxon>
        <taxon>Streptomycetaceae</taxon>
        <taxon>Streptomyces</taxon>
    </lineage>
</organism>
<evidence type="ECO:0000313" key="5">
    <source>
        <dbReference type="Proteomes" id="UP001257627"/>
    </source>
</evidence>
<name>A0ABU3UCU4_9ACTN</name>
<reference evidence="4 5" key="1">
    <citation type="submission" date="2023-02" db="EMBL/GenBank/DDBJ databases">
        <authorList>
            <person name="Maleckis M."/>
        </authorList>
    </citation>
    <scope>NUCLEOTIDE SEQUENCE [LARGE SCALE GENOMIC DNA]</scope>
    <source>
        <strain evidence="4 5">P8-A2</strain>
    </source>
</reference>
<evidence type="ECO:0000256" key="1">
    <source>
        <dbReference type="SAM" id="MobiDB-lite"/>
    </source>
</evidence>
<dbReference type="InterPro" id="IPR012338">
    <property type="entry name" value="Beta-lactam/transpept-like"/>
</dbReference>
<feature type="compositionally biased region" description="Low complexity" evidence="1">
    <location>
        <begin position="38"/>
        <end position="53"/>
    </location>
</feature>
<dbReference type="PANTHER" id="PTHR46825">
    <property type="entry name" value="D-ALANYL-D-ALANINE-CARBOXYPEPTIDASE/ENDOPEPTIDASE AMPH"/>
    <property type="match status" value="1"/>
</dbReference>
<dbReference type="GO" id="GO:0016787">
    <property type="term" value="F:hydrolase activity"/>
    <property type="evidence" value="ECO:0007669"/>
    <property type="project" value="UniProtKB-KW"/>
</dbReference>
<dbReference type="InterPro" id="IPR050491">
    <property type="entry name" value="AmpC-like"/>
</dbReference>
<dbReference type="Proteomes" id="UP001257627">
    <property type="component" value="Unassembled WGS sequence"/>
</dbReference>
<dbReference type="PANTHER" id="PTHR46825:SF7">
    <property type="entry name" value="D-ALANYL-D-ALANINE CARBOXYPEPTIDASE"/>
    <property type="match status" value="1"/>
</dbReference>
<sequence length="422" mass="45081">MNPLARRIAVLSLVGAALATAVPGTGTGMGTRVGGSGAALAATTTTPGPASTSPRPPLDSAALRAALRVRPDDHAAGAIALVAEPGQVWRGSSGDTVTGKRIPDNSHFHIGSISKTFESTVVLQLAAEGRLDLNRPIQHYLPGLLPDTFQPITVRQLLNFTSGLPDVLEGAPPQSTDEQIAHRYDYQTFDQIIQETLRPADRPRPGPRFAPGTKQEYNSLGFRIAGKLIERITGHSFKNEVTARILRPLRLDRTSVPQDDPRMPRPYLHGYLINSAGEPVDVSEQGGDPSNMISTPADLDRFITALFQGRLLPTAQLEEMFTLPRDEGDKVVPYADASNCLSPDGRPGPACFGLGLMSVPLPDGTVLWGKTGHDYGYANGMFATRDLSLRGVYSISTTSSDNGRPNPISDRLLLAAVAPTSK</sequence>
<keyword evidence="2" id="KW-0732">Signal</keyword>
<protein>
    <submittedName>
        <fullName evidence="4">Serine hydrolase</fullName>
    </submittedName>
</protein>
<keyword evidence="5" id="KW-1185">Reference proteome</keyword>
<dbReference type="SUPFAM" id="SSF56601">
    <property type="entry name" value="beta-lactamase/transpeptidase-like"/>
    <property type="match status" value="1"/>
</dbReference>
<feature type="chain" id="PRO_5046354034" evidence="2">
    <location>
        <begin position="22"/>
        <end position="422"/>
    </location>
</feature>
<accession>A0ABU3UCU4</accession>
<dbReference type="EMBL" id="JARAKF010000001">
    <property type="protein sequence ID" value="MDU8991728.1"/>
    <property type="molecule type" value="Genomic_DNA"/>
</dbReference>
<dbReference type="Gene3D" id="3.40.710.10">
    <property type="entry name" value="DD-peptidase/beta-lactamase superfamily"/>
    <property type="match status" value="1"/>
</dbReference>
<evidence type="ECO:0000256" key="2">
    <source>
        <dbReference type="SAM" id="SignalP"/>
    </source>
</evidence>
<feature type="region of interest" description="Disordered" evidence="1">
    <location>
        <begin position="24"/>
        <end position="57"/>
    </location>
</feature>
<evidence type="ECO:0000313" key="4">
    <source>
        <dbReference type="EMBL" id="MDU8991728.1"/>
    </source>
</evidence>
<proteinExistence type="predicted"/>
<feature type="compositionally biased region" description="Gly residues" evidence="1">
    <location>
        <begin position="25"/>
        <end position="37"/>
    </location>
</feature>
<evidence type="ECO:0000259" key="3">
    <source>
        <dbReference type="Pfam" id="PF00144"/>
    </source>
</evidence>
<dbReference type="Pfam" id="PF00144">
    <property type="entry name" value="Beta-lactamase"/>
    <property type="match status" value="1"/>
</dbReference>
<comment type="caution">
    <text evidence="4">The sequence shown here is derived from an EMBL/GenBank/DDBJ whole genome shotgun (WGS) entry which is preliminary data.</text>
</comment>
<gene>
    <name evidence="4" type="ORF">PU648_04885</name>
</gene>
<keyword evidence="4" id="KW-0378">Hydrolase</keyword>